<keyword evidence="2" id="KW-1185">Reference proteome</keyword>
<protein>
    <recommendedName>
        <fullName evidence="3">Antitoxin Xre/MbcA/ParS-like toxin-binding domain-containing protein</fullName>
    </recommendedName>
</protein>
<dbReference type="OrthoDB" id="117888at2"/>
<dbReference type="AlphaFoldDB" id="A0A432WTG8"/>
<sequence length="137" mass="15493">MGKVLSVNPAVFKKRNESTTLSDDQGALLKLVGSLNEWGISPNLWVDIMDGISPIEINTPRQSLTTKLTPDQRERLCLIASYDNALKALFVQEQHRREWIHNKHKSLDGYSPLDVMTCGSLLAMYELNSYLQGLFRS</sequence>
<dbReference type="RefSeq" id="WP_126758264.1">
    <property type="nucleotide sequence ID" value="NZ_PIPQ01000016.1"/>
</dbReference>
<accession>A0A432WTG8</accession>
<evidence type="ECO:0000313" key="2">
    <source>
        <dbReference type="Proteomes" id="UP000286976"/>
    </source>
</evidence>
<dbReference type="Proteomes" id="UP000286976">
    <property type="component" value="Unassembled WGS sequence"/>
</dbReference>
<proteinExistence type="predicted"/>
<evidence type="ECO:0000313" key="1">
    <source>
        <dbReference type="EMBL" id="RUO37071.1"/>
    </source>
</evidence>
<reference evidence="1 2" key="1">
    <citation type="journal article" date="2011" name="Front. Microbiol.">
        <title>Genomic signatures of strain selection and enhancement in Bacillus atrophaeus var. globigii, a historical biowarfare simulant.</title>
        <authorList>
            <person name="Gibbons H.S."/>
            <person name="Broomall S.M."/>
            <person name="McNew L.A."/>
            <person name="Daligault H."/>
            <person name="Chapman C."/>
            <person name="Bruce D."/>
            <person name="Karavis M."/>
            <person name="Krepps M."/>
            <person name="McGregor P.A."/>
            <person name="Hong C."/>
            <person name="Park K.H."/>
            <person name="Akmal A."/>
            <person name="Feldman A."/>
            <person name="Lin J.S."/>
            <person name="Chang W.E."/>
            <person name="Higgs B.W."/>
            <person name="Demirev P."/>
            <person name="Lindquist J."/>
            <person name="Liem A."/>
            <person name="Fochler E."/>
            <person name="Read T.D."/>
            <person name="Tapia R."/>
            <person name="Johnson S."/>
            <person name="Bishop-Lilly K.A."/>
            <person name="Detter C."/>
            <person name="Han C."/>
            <person name="Sozhamannan S."/>
            <person name="Rosenzweig C.N."/>
            <person name="Skowronski E.W."/>
        </authorList>
    </citation>
    <scope>NUCLEOTIDE SEQUENCE [LARGE SCALE GENOMIC DNA]</scope>
    <source>
        <strain evidence="1 2">AIT1</strain>
    </source>
</reference>
<name>A0A432WTG8_9GAMM</name>
<dbReference type="EMBL" id="PIPQ01000016">
    <property type="protein sequence ID" value="RUO37071.1"/>
    <property type="molecule type" value="Genomic_DNA"/>
</dbReference>
<gene>
    <name evidence="1" type="ORF">CWE15_11730</name>
</gene>
<evidence type="ECO:0008006" key="3">
    <source>
        <dbReference type="Google" id="ProtNLM"/>
    </source>
</evidence>
<organism evidence="1 2">
    <name type="scientific">Aliidiomarina taiwanensis</name>
    <dbReference type="NCBI Taxonomy" id="946228"/>
    <lineage>
        <taxon>Bacteria</taxon>
        <taxon>Pseudomonadati</taxon>
        <taxon>Pseudomonadota</taxon>
        <taxon>Gammaproteobacteria</taxon>
        <taxon>Alteromonadales</taxon>
        <taxon>Idiomarinaceae</taxon>
        <taxon>Aliidiomarina</taxon>
    </lineage>
</organism>
<comment type="caution">
    <text evidence="1">The sequence shown here is derived from an EMBL/GenBank/DDBJ whole genome shotgun (WGS) entry which is preliminary data.</text>
</comment>